<evidence type="ECO:0000313" key="3">
    <source>
        <dbReference type="Proteomes" id="UP000232003"/>
    </source>
</evidence>
<dbReference type="EMBL" id="CP024785">
    <property type="protein sequence ID" value="AUB37435.1"/>
    <property type="molecule type" value="Genomic_DNA"/>
</dbReference>
<gene>
    <name evidence="2" type="ORF">COO91_03380</name>
</gene>
<name>A0A2K8SRJ2_9NOSO</name>
<keyword evidence="3" id="KW-1185">Reference proteome</keyword>
<accession>A0A2K8SRJ2</accession>
<dbReference type="AlphaFoldDB" id="A0A2K8SRJ2"/>
<reference evidence="2 3" key="1">
    <citation type="submission" date="2017-11" db="EMBL/GenBank/DDBJ databases">
        <title>Complete genome of a free-living desiccation-tolerant cyanobacterium and its photosynthetic adaptation to extreme terrestrial habitat.</title>
        <authorList>
            <person name="Shang J."/>
        </authorList>
    </citation>
    <scope>NUCLEOTIDE SEQUENCE [LARGE SCALE GENOMIC DNA]</scope>
    <source>
        <strain evidence="2 3">CCNUN1</strain>
    </source>
</reference>
<evidence type="ECO:0000256" key="1">
    <source>
        <dbReference type="SAM" id="Phobius"/>
    </source>
</evidence>
<keyword evidence="1" id="KW-1133">Transmembrane helix</keyword>
<organism evidence="2 3">
    <name type="scientific">Nostoc flagelliforme CCNUN1</name>
    <dbReference type="NCBI Taxonomy" id="2038116"/>
    <lineage>
        <taxon>Bacteria</taxon>
        <taxon>Bacillati</taxon>
        <taxon>Cyanobacteriota</taxon>
        <taxon>Cyanophyceae</taxon>
        <taxon>Nostocales</taxon>
        <taxon>Nostocaceae</taxon>
        <taxon>Nostoc</taxon>
    </lineage>
</organism>
<dbReference type="Proteomes" id="UP000232003">
    <property type="component" value="Chromosome"/>
</dbReference>
<feature type="transmembrane region" description="Helical" evidence="1">
    <location>
        <begin position="12"/>
        <end position="32"/>
    </location>
</feature>
<sequence length="42" mass="4732">MTGATFDCNLVSGYFFALLLGFYSLTLVYKTYAKLNATRKPM</sequence>
<protein>
    <submittedName>
        <fullName evidence="2">Uncharacterized protein</fullName>
    </submittedName>
</protein>
<proteinExistence type="predicted"/>
<keyword evidence="1" id="KW-0812">Transmembrane</keyword>
<keyword evidence="1" id="KW-0472">Membrane</keyword>
<dbReference type="KEGG" id="nfl:COO91_03380"/>
<evidence type="ECO:0000313" key="2">
    <source>
        <dbReference type="EMBL" id="AUB37435.1"/>
    </source>
</evidence>